<evidence type="ECO:0000256" key="4">
    <source>
        <dbReference type="ARBA" id="ARBA00022519"/>
    </source>
</evidence>
<evidence type="ECO:0000256" key="5">
    <source>
        <dbReference type="ARBA" id="ARBA00022692"/>
    </source>
</evidence>
<gene>
    <name evidence="11" type="ORF">AUP43_12250</name>
</gene>
<feature type="transmembrane region" description="Helical" evidence="9">
    <location>
        <begin position="12"/>
        <end position="37"/>
    </location>
</feature>
<reference evidence="11 12" key="1">
    <citation type="submission" date="2015-12" db="EMBL/GenBank/DDBJ databases">
        <title>Genome sequence of Oceanibaculum pacificum MCCC 1A02656.</title>
        <authorList>
            <person name="Lu L."/>
            <person name="Lai Q."/>
            <person name="Shao Z."/>
            <person name="Qian P."/>
        </authorList>
    </citation>
    <scope>NUCLEOTIDE SEQUENCE [LARGE SCALE GENOMIC DNA]</scope>
    <source>
        <strain evidence="11 12">MCCC 1A02656</strain>
    </source>
</reference>
<dbReference type="EMBL" id="LPXN01000136">
    <property type="protein sequence ID" value="KZD04268.1"/>
    <property type="molecule type" value="Genomic_DNA"/>
</dbReference>
<dbReference type="PANTHER" id="PTHR35011:SF10">
    <property type="entry name" value="TRAP TRANSPORTER SMALL PERMEASE PROTEIN"/>
    <property type="match status" value="1"/>
</dbReference>
<feature type="transmembrane region" description="Helical" evidence="9">
    <location>
        <begin position="132"/>
        <end position="154"/>
    </location>
</feature>
<dbReference type="AlphaFoldDB" id="A0A154VSR4"/>
<comment type="function">
    <text evidence="9">Part of the tripartite ATP-independent periplasmic (TRAP) transport system.</text>
</comment>
<comment type="similarity">
    <text evidence="8 9">Belongs to the TRAP transporter small permease family.</text>
</comment>
<dbReference type="STRING" id="580166.AUP43_12250"/>
<comment type="subcellular location">
    <subcellularLocation>
        <location evidence="1 9">Cell inner membrane</location>
        <topology evidence="1 9">Multi-pass membrane protein</topology>
    </subcellularLocation>
</comment>
<feature type="transmembrane region" description="Helical" evidence="9">
    <location>
        <begin position="49"/>
        <end position="69"/>
    </location>
</feature>
<evidence type="ECO:0000256" key="3">
    <source>
        <dbReference type="ARBA" id="ARBA00022475"/>
    </source>
</evidence>
<dbReference type="Proteomes" id="UP000076400">
    <property type="component" value="Unassembled WGS sequence"/>
</dbReference>
<proteinExistence type="inferred from homology"/>
<evidence type="ECO:0000256" key="2">
    <source>
        <dbReference type="ARBA" id="ARBA00022448"/>
    </source>
</evidence>
<comment type="subunit">
    <text evidence="9">The complex comprises the extracytoplasmic solute receptor protein and the two transmembrane proteins.</text>
</comment>
<evidence type="ECO:0000256" key="1">
    <source>
        <dbReference type="ARBA" id="ARBA00004429"/>
    </source>
</evidence>
<sequence>MGISPGRLLERLTAAGAVFGGLVLVALTVMTLASVLGRALFALPVPGDYELVELGVATAVFAFLPYCQMRGGHVAVDIFTAKAPLAVRGALDRIGGLLLAGIAVLLCWRLWLGGLDYRQYGETSMILALPVWWGYVPATFFCALLAATALYTALRPRP</sequence>
<dbReference type="GO" id="GO:0005886">
    <property type="term" value="C:plasma membrane"/>
    <property type="evidence" value="ECO:0007669"/>
    <property type="project" value="UniProtKB-SubCell"/>
</dbReference>
<evidence type="ECO:0000256" key="6">
    <source>
        <dbReference type="ARBA" id="ARBA00022989"/>
    </source>
</evidence>
<comment type="caution">
    <text evidence="11">The sequence shown here is derived from an EMBL/GenBank/DDBJ whole genome shotgun (WGS) entry which is preliminary data.</text>
</comment>
<dbReference type="Pfam" id="PF04290">
    <property type="entry name" value="DctQ"/>
    <property type="match status" value="1"/>
</dbReference>
<evidence type="ECO:0000313" key="12">
    <source>
        <dbReference type="Proteomes" id="UP000076400"/>
    </source>
</evidence>
<keyword evidence="3" id="KW-1003">Cell membrane</keyword>
<evidence type="ECO:0000259" key="10">
    <source>
        <dbReference type="Pfam" id="PF04290"/>
    </source>
</evidence>
<keyword evidence="6 9" id="KW-1133">Transmembrane helix</keyword>
<dbReference type="GO" id="GO:0022857">
    <property type="term" value="F:transmembrane transporter activity"/>
    <property type="evidence" value="ECO:0007669"/>
    <property type="project" value="UniProtKB-UniRule"/>
</dbReference>
<feature type="domain" description="Tripartite ATP-independent periplasmic transporters DctQ component" evidence="10">
    <location>
        <begin position="27"/>
        <end position="155"/>
    </location>
</feature>
<dbReference type="InterPro" id="IPR007387">
    <property type="entry name" value="TRAP_DctQ"/>
</dbReference>
<evidence type="ECO:0000256" key="7">
    <source>
        <dbReference type="ARBA" id="ARBA00023136"/>
    </source>
</evidence>
<dbReference type="RefSeq" id="WP_067558464.1">
    <property type="nucleotide sequence ID" value="NZ_LPXN01000136.1"/>
</dbReference>
<evidence type="ECO:0000256" key="8">
    <source>
        <dbReference type="ARBA" id="ARBA00038436"/>
    </source>
</evidence>
<dbReference type="PANTHER" id="PTHR35011">
    <property type="entry name" value="2,3-DIKETO-L-GULONATE TRAP TRANSPORTER SMALL PERMEASE PROTEIN YIAM"/>
    <property type="match status" value="1"/>
</dbReference>
<evidence type="ECO:0000313" key="11">
    <source>
        <dbReference type="EMBL" id="KZD04268.1"/>
    </source>
</evidence>
<keyword evidence="7 9" id="KW-0472">Membrane</keyword>
<name>A0A154VSR4_9PROT</name>
<keyword evidence="12" id="KW-1185">Reference proteome</keyword>
<dbReference type="GO" id="GO:0015740">
    <property type="term" value="P:C4-dicarboxylate transport"/>
    <property type="evidence" value="ECO:0007669"/>
    <property type="project" value="TreeGrafter"/>
</dbReference>
<keyword evidence="2 9" id="KW-0813">Transport</keyword>
<accession>A0A154VSR4</accession>
<protein>
    <recommendedName>
        <fullName evidence="9">TRAP transporter small permease protein</fullName>
    </recommendedName>
</protein>
<keyword evidence="5 9" id="KW-0812">Transmembrane</keyword>
<dbReference type="InterPro" id="IPR055348">
    <property type="entry name" value="DctQ"/>
</dbReference>
<evidence type="ECO:0000256" key="9">
    <source>
        <dbReference type="RuleBase" id="RU369079"/>
    </source>
</evidence>
<keyword evidence="4 9" id="KW-0997">Cell inner membrane</keyword>
<feature type="transmembrane region" description="Helical" evidence="9">
    <location>
        <begin position="90"/>
        <end position="112"/>
    </location>
</feature>
<organism evidence="11 12">
    <name type="scientific">Oceanibaculum pacificum</name>
    <dbReference type="NCBI Taxonomy" id="580166"/>
    <lineage>
        <taxon>Bacteria</taxon>
        <taxon>Pseudomonadati</taxon>
        <taxon>Pseudomonadota</taxon>
        <taxon>Alphaproteobacteria</taxon>
        <taxon>Rhodospirillales</taxon>
        <taxon>Oceanibaculaceae</taxon>
        <taxon>Oceanibaculum</taxon>
    </lineage>
</organism>